<name>A0A6J7AA83_9ZZZZ</name>
<dbReference type="AlphaFoldDB" id="A0A6J7AA83"/>
<gene>
    <name evidence="2" type="ORF">UFOPK3166_00872</name>
</gene>
<evidence type="ECO:0000313" key="2">
    <source>
        <dbReference type="EMBL" id="CAB4829727.1"/>
    </source>
</evidence>
<sequence>MRDSDCVCSRNARRERTTLLRFLSSSIIRASTCLPMYGVRSRTRRISTSDAGKKPRRPISTMRPPFTTSITVPITTSSRSFLPSISPHARSYCARFLERIKRPSLSSFCKTRASIVSPTFTISFGSASWRIDNSRDGITPSVLYPISTSTSSRPT</sequence>
<accession>A0A6J7AA83</accession>
<protein>
    <submittedName>
        <fullName evidence="2">Unannotated protein</fullName>
    </submittedName>
</protein>
<reference evidence="2" key="1">
    <citation type="submission" date="2020-05" db="EMBL/GenBank/DDBJ databases">
        <authorList>
            <person name="Chiriac C."/>
            <person name="Salcher M."/>
            <person name="Ghai R."/>
            <person name="Kavagutti S V."/>
        </authorList>
    </citation>
    <scope>NUCLEOTIDE SEQUENCE</scope>
</reference>
<evidence type="ECO:0000256" key="1">
    <source>
        <dbReference type="SAM" id="MobiDB-lite"/>
    </source>
</evidence>
<feature type="region of interest" description="Disordered" evidence="1">
    <location>
        <begin position="44"/>
        <end position="66"/>
    </location>
</feature>
<dbReference type="EMBL" id="CAFABD010000141">
    <property type="protein sequence ID" value="CAB4829727.1"/>
    <property type="molecule type" value="Genomic_DNA"/>
</dbReference>
<organism evidence="2">
    <name type="scientific">freshwater metagenome</name>
    <dbReference type="NCBI Taxonomy" id="449393"/>
    <lineage>
        <taxon>unclassified sequences</taxon>
        <taxon>metagenomes</taxon>
        <taxon>ecological metagenomes</taxon>
    </lineage>
</organism>
<proteinExistence type="predicted"/>